<proteinExistence type="predicted"/>
<keyword evidence="2" id="KW-1185">Reference proteome</keyword>
<reference evidence="1" key="1">
    <citation type="submission" date="2022-10" db="EMBL/GenBank/DDBJ databases">
        <title>Culturing micro-colonial fungi from biological soil crusts in the Mojave desert and describing Neophaeococcomyces mojavensis, and introducing the new genera and species Taxawa tesnikishii.</title>
        <authorList>
            <person name="Kurbessoian T."/>
            <person name="Stajich J.E."/>
        </authorList>
    </citation>
    <scope>NUCLEOTIDE SEQUENCE</scope>
    <source>
        <strain evidence="1">JES_115</strain>
    </source>
</reference>
<protein>
    <submittedName>
        <fullName evidence="1">Phosphate metabolism protein 7</fullName>
    </submittedName>
</protein>
<evidence type="ECO:0000313" key="1">
    <source>
        <dbReference type="EMBL" id="KAJ9635513.1"/>
    </source>
</evidence>
<accession>A0ACC2YJG9</accession>
<sequence>MESLQHVITLQKNPNEGSHRNSPSSAAAFFATLIPSLVQFAVLVTAFLVLRRKERRVYAPRTYIDSIPDDEKTPIPDHTFVGWIRKFRDVDDEYILNHHSLDGYLLIRFFKIVIGICFVGCCITWPILLPVNATGGGGEKQFNRVAFGNVRDPARYFAHALIAWVFLGFVMFTITRETIYLINLRQAYLLSPWNASRLSTRTILFTSVPREYRNEERLRRIFSSVNQIWLEPNYKDLEGMVEDRDSTALKLEEAEIQLSRDANKRRLKAMKNKDTERPTHRLTPIIGKKVDTIDYCRRRLSKLLPKIDASRRTRLGGNHKLVNAVFIEFETQAAAQAAFTMVVHNKPESMVPRQIAVPPKEIVWKNLRMTAYEANVRWILATGLICAMVLFWSIPVSLVGVLSNINYLAEKVPFLRFVDNLPSSVLGVITGLLPTILLAALLALVPMIFRFLAEQTGAVTRGEIELQTQYWYFGFQIIQVFLVTTLSSGAASVASQIASNPTSVTELLARNLPKASNFYITYFVLYGVGISASYLINFGGLVTFVLGRFTANTPRAMFTDYVKLTAPRWGSEYPKWTNLGVIAITYSCIAPLVLGFATVGMGLIYGAYRYNMFFVYNTDIDTRGASYAMALQQLTVGVYLAELCLIGLFAIRLGSSLWSSGPLLLTILLLVVTILYHYLMNQALGPLVQLLPQNLLAESEVPYDATLAGAESGTPRKHSQSANSSSSEHGQADADDSQASNAQDTIAPVTINDISTLHKDRPKPSIFHRYFSPAGQSAADIAASLHPRFRRPVPPYPADVARKAYLNPVMTSEPPVLWIVHDEMGISEEEVRETGKVVRITDEGAWFDERNRVVWDKERVREMPIWKDEPSLRANGRRPSEFRKPHINTGSLTHSHGSAVVRIGDTAVVAGVRGEILLADDIPNPPEREKRDAPGSTSDSDRDNDEEGDAEADADSLAHLQLLVPNLELSTGCHPSHLPGSPPSTLAQSLTQRILSLLHSTRLVPLHSLRILRPKVRSPDLDDEGDEMLDPDAVADADGEAKKWEVVAYWTLYIDILFISLDGAAFDAAWGAVVAALGDTRLPQAWWDADRECVLCAEDVAQARGWV</sequence>
<name>A0ACC2YJG9_9PEZI</name>
<gene>
    <name evidence="1" type="primary">PHM7_2</name>
    <name evidence="1" type="ORF">H2199_008516</name>
</gene>
<comment type="caution">
    <text evidence="1">The sequence shown here is derived from an EMBL/GenBank/DDBJ whole genome shotgun (WGS) entry which is preliminary data.</text>
</comment>
<evidence type="ECO:0000313" key="2">
    <source>
        <dbReference type="Proteomes" id="UP001172680"/>
    </source>
</evidence>
<dbReference type="EMBL" id="JAPDRP010000027">
    <property type="protein sequence ID" value="KAJ9635513.1"/>
    <property type="molecule type" value="Genomic_DNA"/>
</dbReference>
<organism evidence="1 2">
    <name type="scientific">Coniosporium tulheliwenetii</name>
    <dbReference type="NCBI Taxonomy" id="3383036"/>
    <lineage>
        <taxon>Eukaryota</taxon>
        <taxon>Fungi</taxon>
        <taxon>Dikarya</taxon>
        <taxon>Ascomycota</taxon>
        <taxon>Pezizomycotina</taxon>
        <taxon>Dothideomycetes</taxon>
        <taxon>Dothideomycetes incertae sedis</taxon>
        <taxon>Coniosporium</taxon>
    </lineage>
</organism>
<dbReference type="Proteomes" id="UP001172680">
    <property type="component" value="Unassembled WGS sequence"/>
</dbReference>